<accession>A0A142IG87</accession>
<evidence type="ECO:0000313" key="2">
    <source>
        <dbReference type="EMBL" id="AMR58242.1"/>
    </source>
</evidence>
<sequence length="101" mass="11763">MPMERDSHEDILNKLNNPELEHSERTELLQQLRADYTTVLSEFSDLTSTTEKLRAENSDLIVSNSKLFRQVGITKEKEEEIKQEELSETITIEDLEKQAQL</sequence>
<protein>
    <submittedName>
        <fullName evidence="2">Scaffold protein</fullName>
    </submittedName>
</protein>
<keyword evidence="3" id="KW-1185">Reference proteome</keyword>
<gene>
    <name evidence="2" type="ORF">Goe1_c00160</name>
</gene>
<organism evidence="2 3">
    <name type="scientific">Bacillus phage vB_BsuP-Goe1</name>
    <dbReference type="NCBI Taxonomy" id="1807511"/>
    <lineage>
        <taxon>Viruses</taxon>
        <taxon>Duplodnaviria</taxon>
        <taxon>Heunggongvirae</taxon>
        <taxon>Uroviricota</taxon>
        <taxon>Caudoviricetes</taxon>
        <taxon>Salasmaviridae</taxon>
        <taxon>Picovirinae</taxon>
        <taxon>Beecentumtrevirus</taxon>
        <taxon>Beecentumtrevirus Goe1</taxon>
    </lineage>
</organism>
<dbReference type="EMBL" id="KU831549">
    <property type="protein sequence ID" value="AMR58242.1"/>
    <property type="molecule type" value="Genomic_DNA"/>
</dbReference>
<reference evidence="2 3" key="1">
    <citation type="submission" date="2016-02" db="EMBL/GenBank/DDBJ databases">
        <title>Genome sequence of Bacillus subtilis phage vB_BsuP_Goe1.</title>
        <authorList>
            <person name="Hertel R."/>
            <person name="Willms I.M."/>
            <person name="Daniel R."/>
        </authorList>
    </citation>
    <scope>NUCLEOTIDE SEQUENCE [LARGE SCALE GENOMIC DNA]</scope>
</reference>
<evidence type="ECO:0000313" key="3">
    <source>
        <dbReference type="Proteomes" id="UP000222854"/>
    </source>
</evidence>
<feature type="region of interest" description="Disordered" evidence="1">
    <location>
        <begin position="1"/>
        <end position="23"/>
    </location>
</feature>
<dbReference type="Pfam" id="PF11418">
    <property type="entry name" value="Scaffolding_pro"/>
    <property type="match status" value="1"/>
</dbReference>
<dbReference type="InterPro" id="IPR024374">
    <property type="entry name" value="Phage_phi-29_Gp7"/>
</dbReference>
<feature type="compositionally biased region" description="Basic and acidic residues" evidence="1">
    <location>
        <begin position="1"/>
        <end position="12"/>
    </location>
</feature>
<dbReference type="Gene3D" id="1.20.5.400">
    <property type="match status" value="1"/>
</dbReference>
<name>A0A142IG87_9CAUD</name>
<dbReference type="InterPro" id="IPR038032">
    <property type="entry name" value="Gp7"/>
</dbReference>
<dbReference type="SUPFAM" id="SSF90246">
    <property type="entry name" value="Head morphogenesis protein gp7"/>
    <property type="match status" value="1"/>
</dbReference>
<proteinExistence type="predicted"/>
<evidence type="ECO:0000256" key="1">
    <source>
        <dbReference type="SAM" id="MobiDB-lite"/>
    </source>
</evidence>
<dbReference type="Proteomes" id="UP000222854">
    <property type="component" value="Segment"/>
</dbReference>